<evidence type="ECO:0000256" key="1">
    <source>
        <dbReference type="SAM" id="MobiDB-lite"/>
    </source>
</evidence>
<sequence length="225" mass="25823">MQNGHNGETVSVTPSLAKPWVCQIIEKIDREKLQRPEDLHNEIGKLEYLSTKKNKDTKKTKPSTDNKTNKTPCKICKDKEKDTRFHPEDECWFKDQNKQGRREKNINNIAAKLQNTVQNHHQQSYKNEYSSKHAAGPSVPQASHFKTKERTTLLGKGELVEGFTGRRKQDKKAWLCITRVADSSSVETIKKYVALKLNTTENEVIVTELAVPYQQKDSKCFTLHS</sequence>
<protein>
    <submittedName>
        <fullName evidence="2">Uncharacterized protein</fullName>
    </submittedName>
</protein>
<organism evidence="2 3">
    <name type="scientific">Cryptolaemus montrouzieri</name>
    <dbReference type="NCBI Taxonomy" id="559131"/>
    <lineage>
        <taxon>Eukaryota</taxon>
        <taxon>Metazoa</taxon>
        <taxon>Ecdysozoa</taxon>
        <taxon>Arthropoda</taxon>
        <taxon>Hexapoda</taxon>
        <taxon>Insecta</taxon>
        <taxon>Pterygota</taxon>
        <taxon>Neoptera</taxon>
        <taxon>Endopterygota</taxon>
        <taxon>Coleoptera</taxon>
        <taxon>Polyphaga</taxon>
        <taxon>Cucujiformia</taxon>
        <taxon>Coccinelloidea</taxon>
        <taxon>Coccinellidae</taxon>
        <taxon>Scymninae</taxon>
        <taxon>Scymnini</taxon>
        <taxon>Cryptolaemus</taxon>
    </lineage>
</organism>
<proteinExistence type="predicted"/>
<name>A0ABD2P0M5_9CUCU</name>
<comment type="caution">
    <text evidence="2">The sequence shown here is derived from an EMBL/GenBank/DDBJ whole genome shotgun (WGS) entry which is preliminary data.</text>
</comment>
<gene>
    <name evidence="2" type="ORF">HHI36_018366</name>
</gene>
<dbReference type="Proteomes" id="UP001516400">
    <property type="component" value="Unassembled WGS sequence"/>
</dbReference>
<evidence type="ECO:0000313" key="2">
    <source>
        <dbReference type="EMBL" id="KAL3284202.1"/>
    </source>
</evidence>
<reference evidence="2 3" key="1">
    <citation type="journal article" date="2021" name="BMC Biol.">
        <title>Horizontally acquired antibacterial genes associated with adaptive radiation of ladybird beetles.</title>
        <authorList>
            <person name="Li H.S."/>
            <person name="Tang X.F."/>
            <person name="Huang Y.H."/>
            <person name="Xu Z.Y."/>
            <person name="Chen M.L."/>
            <person name="Du X.Y."/>
            <person name="Qiu B.Y."/>
            <person name="Chen P.T."/>
            <person name="Zhang W."/>
            <person name="Slipinski A."/>
            <person name="Escalona H.E."/>
            <person name="Waterhouse R.M."/>
            <person name="Zwick A."/>
            <person name="Pang H."/>
        </authorList>
    </citation>
    <scope>NUCLEOTIDE SEQUENCE [LARGE SCALE GENOMIC DNA]</scope>
    <source>
        <strain evidence="2">SYSU2018</strain>
    </source>
</reference>
<dbReference type="EMBL" id="JABFTP020000165">
    <property type="protein sequence ID" value="KAL3284202.1"/>
    <property type="molecule type" value="Genomic_DNA"/>
</dbReference>
<accession>A0ABD2P0M5</accession>
<feature type="region of interest" description="Disordered" evidence="1">
    <location>
        <begin position="41"/>
        <end position="71"/>
    </location>
</feature>
<keyword evidence="3" id="KW-1185">Reference proteome</keyword>
<evidence type="ECO:0000313" key="3">
    <source>
        <dbReference type="Proteomes" id="UP001516400"/>
    </source>
</evidence>
<dbReference type="AlphaFoldDB" id="A0ABD2P0M5"/>
<feature type="compositionally biased region" description="Basic and acidic residues" evidence="1">
    <location>
        <begin position="53"/>
        <end position="68"/>
    </location>
</feature>